<evidence type="ECO:0000313" key="3">
    <source>
        <dbReference type="Ensembl" id="ENSPNAP00000061061.1"/>
    </source>
</evidence>
<dbReference type="Proteomes" id="UP001501920">
    <property type="component" value="Chromosome 4"/>
</dbReference>
<sequence length="87" mass="10099">VEDVLTYHHFLLCITDDHVSAHSSMEVADRLTYLEQRIQMQEDEIQLLKMALADVLKRLNISEEQTAALTKRGPHDHWPGKMPQTLF</sequence>
<accession>A0AAR2KG23</accession>
<protein>
    <submittedName>
        <fullName evidence="3">Uncharacterized protein</fullName>
    </submittedName>
</protein>
<reference evidence="3 4" key="1">
    <citation type="submission" date="2020-10" db="EMBL/GenBank/DDBJ databases">
        <title>Pygocentrus nattereri (red-bellied piranha) genome, fPygNat1, primary haplotype.</title>
        <authorList>
            <person name="Myers G."/>
            <person name="Meyer A."/>
            <person name="Karagic N."/>
            <person name="Pippel M."/>
            <person name="Winkler S."/>
            <person name="Tracey A."/>
            <person name="Wood J."/>
            <person name="Formenti G."/>
            <person name="Howe K."/>
            <person name="Fedrigo O."/>
            <person name="Jarvis E.D."/>
        </authorList>
    </citation>
    <scope>NUCLEOTIDE SEQUENCE [LARGE SCALE GENOMIC DNA]</scope>
</reference>
<name>A0AAR2KG23_PYGNA</name>
<feature type="region of interest" description="Disordered" evidence="2">
    <location>
        <begin position="68"/>
        <end position="87"/>
    </location>
</feature>
<evidence type="ECO:0000256" key="1">
    <source>
        <dbReference type="SAM" id="Coils"/>
    </source>
</evidence>
<evidence type="ECO:0000313" key="4">
    <source>
        <dbReference type="Proteomes" id="UP001501920"/>
    </source>
</evidence>
<reference evidence="3" key="3">
    <citation type="submission" date="2025-09" db="UniProtKB">
        <authorList>
            <consortium name="Ensembl"/>
        </authorList>
    </citation>
    <scope>IDENTIFICATION</scope>
</reference>
<feature type="coiled-coil region" evidence="1">
    <location>
        <begin position="31"/>
        <end position="58"/>
    </location>
</feature>
<dbReference type="AlphaFoldDB" id="A0AAR2KG23"/>
<evidence type="ECO:0000256" key="2">
    <source>
        <dbReference type="SAM" id="MobiDB-lite"/>
    </source>
</evidence>
<proteinExistence type="predicted"/>
<reference evidence="3" key="2">
    <citation type="submission" date="2025-08" db="UniProtKB">
        <authorList>
            <consortium name="Ensembl"/>
        </authorList>
    </citation>
    <scope>IDENTIFICATION</scope>
</reference>
<keyword evidence="4" id="KW-1185">Reference proteome</keyword>
<organism evidence="3 4">
    <name type="scientific">Pygocentrus nattereri</name>
    <name type="common">Red-bellied piranha</name>
    <dbReference type="NCBI Taxonomy" id="42514"/>
    <lineage>
        <taxon>Eukaryota</taxon>
        <taxon>Metazoa</taxon>
        <taxon>Chordata</taxon>
        <taxon>Craniata</taxon>
        <taxon>Vertebrata</taxon>
        <taxon>Euteleostomi</taxon>
        <taxon>Actinopterygii</taxon>
        <taxon>Neopterygii</taxon>
        <taxon>Teleostei</taxon>
        <taxon>Ostariophysi</taxon>
        <taxon>Characiformes</taxon>
        <taxon>Characoidei</taxon>
        <taxon>Pygocentrus</taxon>
    </lineage>
</organism>
<dbReference type="Ensembl" id="ENSPNAT00000066356.1">
    <property type="protein sequence ID" value="ENSPNAP00000061061.1"/>
    <property type="gene ID" value="ENSPNAG00000032828.1"/>
</dbReference>
<keyword evidence="1" id="KW-0175">Coiled coil</keyword>
<dbReference type="GeneTree" id="ENSGT00940000153887"/>